<feature type="compositionally biased region" description="Polar residues" evidence="1">
    <location>
        <begin position="154"/>
        <end position="170"/>
    </location>
</feature>
<feature type="compositionally biased region" description="Low complexity" evidence="1">
    <location>
        <begin position="85"/>
        <end position="98"/>
    </location>
</feature>
<dbReference type="PANTHER" id="PTHR36757">
    <property type="entry name" value="BNAANNG22500D PROTEIN"/>
    <property type="match status" value="1"/>
</dbReference>
<sequence>MAINICSETSPRISFSHDFCQADVASIDHCKSRNSELSSLDSSPDFDFCVSTSFEHESSSADELFSNGIILPIKIQERTVAPRSVASLPPLPSPSTNESLKKESSKGIAVSSCESQEKLQSSKSFWPFKRSSSLNCDNVHRRSLMCSLPLLSRSNSTGSVQNSKRTSKQNSQKQPSMAKSSSSSSSSASSTNFYTYPVPQKPPLKKNYGGSYGNGVWISPVINVSPAYISKGTANLFGLGSLFRNGKEKKSKK</sequence>
<protein>
    <submittedName>
        <fullName evidence="2">Uncharacterized protein</fullName>
    </submittedName>
</protein>
<accession>A0A438JZC4</accession>
<dbReference type="Proteomes" id="UP000288805">
    <property type="component" value="Unassembled WGS sequence"/>
</dbReference>
<feature type="region of interest" description="Disordered" evidence="1">
    <location>
        <begin position="85"/>
        <end position="104"/>
    </location>
</feature>
<evidence type="ECO:0000313" key="3">
    <source>
        <dbReference type="Proteomes" id="UP000288805"/>
    </source>
</evidence>
<evidence type="ECO:0000313" key="2">
    <source>
        <dbReference type="EMBL" id="RVX14278.1"/>
    </source>
</evidence>
<organism evidence="2 3">
    <name type="scientific">Vitis vinifera</name>
    <name type="common">Grape</name>
    <dbReference type="NCBI Taxonomy" id="29760"/>
    <lineage>
        <taxon>Eukaryota</taxon>
        <taxon>Viridiplantae</taxon>
        <taxon>Streptophyta</taxon>
        <taxon>Embryophyta</taxon>
        <taxon>Tracheophyta</taxon>
        <taxon>Spermatophyta</taxon>
        <taxon>Magnoliopsida</taxon>
        <taxon>eudicotyledons</taxon>
        <taxon>Gunneridae</taxon>
        <taxon>Pentapetalae</taxon>
        <taxon>rosids</taxon>
        <taxon>Vitales</taxon>
        <taxon>Vitaceae</taxon>
        <taxon>Viteae</taxon>
        <taxon>Vitis</taxon>
    </lineage>
</organism>
<dbReference type="AlphaFoldDB" id="A0A438JZC4"/>
<proteinExistence type="predicted"/>
<reference evidence="2 3" key="1">
    <citation type="journal article" date="2018" name="PLoS Genet.">
        <title>Population sequencing reveals clonal diversity and ancestral inbreeding in the grapevine cultivar Chardonnay.</title>
        <authorList>
            <person name="Roach M.J."/>
            <person name="Johnson D.L."/>
            <person name="Bohlmann J."/>
            <person name="van Vuuren H.J."/>
            <person name="Jones S.J."/>
            <person name="Pretorius I.S."/>
            <person name="Schmidt S.A."/>
            <person name="Borneman A.R."/>
        </authorList>
    </citation>
    <scope>NUCLEOTIDE SEQUENCE [LARGE SCALE GENOMIC DNA]</scope>
    <source>
        <strain evidence="3">cv. Chardonnay</strain>
        <tissue evidence="2">Leaf</tissue>
    </source>
</reference>
<dbReference type="PANTHER" id="PTHR36757:SF4">
    <property type="entry name" value="DUF4005 DOMAIN-CONTAINING PROTEIN"/>
    <property type="match status" value="1"/>
</dbReference>
<feature type="region of interest" description="Disordered" evidence="1">
    <location>
        <begin position="154"/>
        <end position="192"/>
    </location>
</feature>
<feature type="compositionally biased region" description="Low complexity" evidence="1">
    <location>
        <begin position="171"/>
        <end position="190"/>
    </location>
</feature>
<evidence type="ECO:0000256" key="1">
    <source>
        <dbReference type="SAM" id="MobiDB-lite"/>
    </source>
</evidence>
<name>A0A438JZC4_VITVI</name>
<dbReference type="EMBL" id="QGNW01000022">
    <property type="protein sequence ID" value="RVX14278.1"/>
    <property type="molecule type" value="Genomic_DNA"/>
</dbReference>
<comment type="caution">
    <text evidence="2">The sequence shown here is derived from an EMBL/GenBank/DDBJ whole genome shotgun (WGS) entry which is preliminary data.</text>
</comment>
<gene>
    <name evidence="2" type="ORF">CK203_011182</name>
</gene>